<comment type="pathway">
    <text evidence="1">Biopolymer metabolism; poly-(R)-3-hydroxybutanoate biosynthesis.</text>
</comment>
<proteinExistence type="predicted"/>
<name>A0A812F5U0_9ARCH</name>
<protein>
    <recommendedName>
        <fullName evidence="2">Poly(3-hydroxyalkanoate) polymerase subunit PhaE</fullName>
    </recommendedName>
</protein>
<dbReference type="AlphaFoldDB" id="A0A812F5U0"/>
<comment type="caution">
    <text evidence="4">The sequence shown here is derived from an EMBL/GenBank/DDBJ whole genome shotgun (WGS) entry which is preliminary data.</text>
</comment>
<gene>
    <name evidence="4" type="ORF">NUZ5A_50749</name>
</gene>
<dbReference type="Pfam" id="PF09712">
    <property type="entry name" value="PHA_synth_III_E"/>
    <property type="match status" value="1"/>
</dbReference>
<dbReference type="RefSeq" id="WP_239654937.1">
    <property type="nucleotide sequence ID" value="NZ_CAJNAQ010000005.1"/>
</dbReference>
<dbReference type="EMBL" id="CAJNAQ010000005">
    <property type="protein sequence ID" value="CAE6498107.1"/>
    <property type="molecule type" value="Genomic_DNA"/>
</dbReference>
<keyword evidence="3" id="KW-0583">PHB biosynthesis</keyword>
<evidence type="ECO:0000313" key="5">
    <source>
        <dbReference type="Proteomes" id="UP000655759"/>
    </source>
</evidence>
<evidence type="ECO:0000313" key="4">
    <source>
        <dbReference type="EMBL" id="CAE6498107.1"/>
    </source>
</evidence>
<evidence type="ECO:0000256" key="2">
    <source>
        <dbReference type="ARBA" id="ARBA00019066"/>
    </source>
</evidence>
<dbReference type="GO" id="GO:0042619">
    <property type="term" value="P:poly-hydroxybutyrate biosynthetic process"/>
    <property type="evidence" value="ECO:0007669"/>
    <property type="project" value="UniProtKB-KW"/>
</dbReference>
<dbReference type="Proteomes" id="UP000655759">
    <property type="component" value="Unassembled WGS sequence"/>
</dbReference>
<sequence>MSQDVKQPLDNFKHVSLFWTDLLHLMSGKPIALTSVGPMRNWANDMKKIMTEAIDAYEDIIEFNQRLTEYYKQLSETWLEAQKKVNAKMPSIPQDSESLEAYKRIWIDIFENDFTGLFDSEKFALNYGKLVSSELEITKHWENMLNVMLNSARLPTRKEIDEVYKELHELRKRVKKLERREKQDEK</sequence>
<evidence type="ECO:0000256" key="3">
    <source>
        <dbReference type="ARBA" id="ARBA00022752"/>
    </source>
</evidence>
<evidence type="ECO:0000256" key="1">
    <source>
        <dbReference type="ARBA" id="ARBA00004683"/>
    </source>
</evidence>
<organism evidence="4 5">
    <name type="scientific">Candidatus Nitrosotenuis uzonensis</name>
    <dbReference type="NCBI Taxonomy" id="1407055"/>
    <lineage>
        <taxon>Archaea</taxon>
        <taxon>Nitrososphaerota</taxon>
        <taxon>Candidatus Nitrosotenuis</taxon>
    </lineage>
</organism>
<dbReference type="InterPro" id="IPR010123">
    <property type="entry name" value="PHA_synth_III_E"/>
</dbReference>
<reference evidence="4" key="1">
    <citation type="submission" date="2021-02" db="EMBL/GenBank/DDBJ databases">
        <authorList>
            <person name="Han P."/>
        </authorList>
    </citation>
    <scope>NUCLEOTIDE SEQUENCE</scope>
    <source>
        <strain evidence="4">Candidatus Nitrosotenuis uzonensis 5A</strain>
    </source>
</reference>
<dbReference type="UniPathway" id="UPA00917"/>
<accession>A0A812F5U0</accession>